<dbReference type="Proteomes" id="UP000271227">
    <property type="component" value="Unassembled WGS sequence"/>
</dbReference>
<organism evidence="6 7">
    <name type="scientific">Eilatimonas milleporae</name>
    <dbReference type="NCBI Taxonomy" id="911205"/>
    <lineage>
        <taxon>Bacteria</taxon>
        <taxon>Pseudomonadati</taxon>
        <taxon>Pseudomonadota</taxon>
        <taxon>Alphaproteobacteria</taxon>
        <taxon>Kordiimonadales</taxon>
        <taxon>Kordiimonadaceae</taxon>
        <taxon>Eilatimonas</taxon>
    </lineage>
</organism>
<protein>
    <submittedName>
        <fullName evidence="6">NitT/TauT family transport system ATP-binding protein</fullName>
    </submittedName>
</protein>
<evidence type="ECO:0000256" key="3">
    <source>
        <dbReference type="ARBA" id="ARBA00022741"/>
    </source>
</evidence>
<evidence type="ECO:0000259" key="5">
    <source>
        <dbReference type="PROSITE" id="PS50893"/>
    </source>
</evidence>
<evidence type="ECO:0000256" key="2">
    <source>
        <dbReference type="ARBA" id="ARBA00022448"/>
    </source>
</evidence>
<keyword evidence="3" id="KW-0547">Nucleotide-binding</keyword>
<dbReference type="AlphaFoldDB" id="A0A3M0CXK5"/>
<dbReference type="SMART" id="SM00382">
    <property type="entry name" value="AAA"/>
    <property type="match status" value="1"/>
</dbReference>
<reference evidence="6 7" key="1">
    <citation type="submission" date="2018-10" db="EMBL/GenBank/DDBJ databases">
        <title>Genomic Encyclopedia of Archaeal and Bacterial Type Strains, Phase II (KMG-II): from individual species to whole genera.</title>
        <authorList>
            <person name="Goeker M."/>
        </authorList>
    </citation>
    <scope>NUCLEOTIDE SEQUENCE [LARGE SCALE GENOMIC DNA]</scope>
    <source>
        <strain evidence="6 7">DSM 25217</strain>
    </source>
</reference>
<dbReference type="FunCoup" id="A0A3M0CXK5">
    <property type="interactions" value="245"/>
</dbReference>
<dbReference type="RefSeq" id="WP_121937979.1">
    <property type="nucleotide sequence ID" value="NZ_REFR01000010.1"/>
</dbReference>
<dbReference type="InParanoid" id="A0A3M0CXK5"/>
<dbReference type="InterPro" id="IPR027417">
    <property type="entry name" value="P-loop_NTPase"/>
</dbReference>
<dbReference type="InterPro" id="IPR017871">
    <property type="entry name" value="ABC_transporter-like_CS"/>
</dbReference>
<dbReference type="PANTHER" id="PTHR42788">
    <property type="entry name" value="TAURINE IMPORT ATP-BINDING PROTEIN-RELATED"/>
    <property type="match status" value="1"/>
</dbReference>
<evidence type="ECO:0000256" key="4">
    <source>
        <dbReference type="ARBA" id="ARBA00022840"/>
    </source>
</evidence>
<evidence type="ECO:0000313" key="6">
    <source>
        <dbReference type="EMBL" id="RMB08633.1"/>
    </source>
</evidence>
<dbReference type="PANTHER" id="PTHR42788:SF13">
    <property type="entry name" value="ALIPHATIC SULFONATES IMPORT ATP-BINDING PROTEIN SSUB"/>
    <property type="match status" value="1"/>
</dbReference>
<dbReference type="InterPro" id="IPR003593">
    <property type="entry name" value="AAA+_ATPase"/>
</dbReference>
<dbReference type="OrthoDB" id="8016555at2"/>
<comment type="caution">
    <text evidence="6">The sequence shown here is derived from an EMBL/GenBank/DDBJ whole genome shotgun (WGS) entry which is preliminary data.</text>
</comment>
<dbReference type="InterPro" id="IPR003439">
    <property type="entry name" value="ABC_transporter-like_ATP-bd"/>
</dbReference>
<dbReference type="GO" id="GO:0016887">
    <property type="term" value="F:ATP hydrolysis activity"/>
    <property type="evidence" value="ECO:0007669"/>
    <property type="project" value="InterPro"/>
</dbReference>
<gene>
    <name evidence="6" type="ORF">BXY39_1268</name>
</gene>
<sequence length="239" mass="24970">MMTARGLAFSYGGTQVLHDVGLSVVPGEVVTLLGPSGCGKSTVLRLLAGLETPHSGVIERDRADPAGGTAFVFQRAALMPWASVLDNVRLPHRLSGRDGRADANAALEAVGLAGMGARYPHSLSGGQRMRVSIARALASGASLILMDEPFGALDEILRFRLNDLMLTLVAERSLGVVFVTHSLFEAAYLSTRVHVIGGGRVVGTVEPALDRRVTGGQQRASTAFGTVVAALSTLLEQAA</sequence>
<dbReference type="GO" id="GO:0005524">
    <property type="term" value="F:ATP binding"/>
    <property type="evidence" value="ECO:0007669"/>
    <property type="project" value="UniProtKB-KW"/>
</dbReference>
<dbReference type="PROSITE" id="PS50893">
    <property type="entry name" value="ABC_TRANSPORTER_2"/>
    <property type="match status" value="1"/>
</dbReference>
<feature type="domain" description="ABC transporter" evidence="5">
    <location>
        <begin position="2"/>
        <end position="223"/>
    </location>
</feature>
<evidence type="ECO:0000256" key="1">
    <source>
        <dbReference type="ARBA" id="ARBA00005417"/>
    </source>
</evidence>
<dbReference type="EMBL" id="REFR01000010">
    <property type="protein sequence ID" value="RMB08633.1"/>
    <property type="molecule type" value="Genomic_DNA"/>
</dbReference>
<keyword evidence="2" id="KW-0813">Transport</keyword>
<keyword evidence="7" id="KW-1185">Reference proteome</keyword>
<accession>A0A3M0CXK5</accession>
<dbReference type="InterPro" id="IPR050166">
    <property type="entry name" value="ABC_transporter_ATP-bind"/>
</dbReference>
<evidence type="ECO:0000313" key="7">
    <source>
        <dbReference type="Proteomes" id="UP000271227"/>
    </source>
</evidence>
<keyword evidence="4 6" id="KW-0067">ATP-binding</keyword>
<comment type="similarity">
    <text evidence="1">Belongs to the ABC transporter superfamily.</text>
</comment>
<dbReference type="PROSITE" id="PS00211">
    <property type="entry name" value="ABC_TRANSPORTER_1"/>
    <property type="match status" value="1"/>
</dbReference>
<dbReference type="Pfam" id="PF00005">
    <property type="entry name" value="ABC_tran"/>
    <property type="match status" value="1"/>
</dbReference>
<name>A0A3M0CXK5_9PROT</name>
<proteinExistence type="inferred from homology"/>
<dbReference type="SUPFAM" id="SSF52540">
    <property type="entry name" value="P-loop containing nucleoside triphosphate hydrolases"/>
    <property type="match status" value="1"/>
</dbReference>
<dbReference type="Gene3D" id="3.40.50.300">
    <property type="entry name" value="P-loop containing nucleotide triphosphate hydrolases"/>
    <property type="match status" value="1"/>
</dbReference>